<organism evidence="2 4">
    <name type="scientific">Didymodactylos carnosus</name>
    <dbReference type="NCBI Taxonomy" id="1234261"/>
    <lineage>
        <taxon>Eukaryota</taxon>
        <taxon>Metazoa</taxon>
        <taxon>Spiralia</taxon>
        <taxon>Gnathifera</taxon>
        <taxon>Rotifera</taxon>
        <taxon>Eurotatoria</taxon>
        <taxon>Bdelloidea</taxon>
        <taxon>Philodinida</taxon>
        <taxon>Philodinidae</taxon>
        <taxon>Didymodactylos</taxon>
    </lineage>
</organism>
<protein>
    <submittedName>
        <fullName evidence="2">Uncharacterized protein</fullName>
    </submittedName>
</protein>
<dbReference type="EMBL" id="CAJOBC010085892">
    <property type="protein sequence ID" value="CAF4337088.1"/>
    <property type="molecule type" value="Genomic_DNA"/>
</dbReference>
<evidence type="ECO:0000313" key="4">
    <source>
        <dbReference type="Proteomes" id="UP000663829"/>
    </source>
</evidence>
<comment type="caution">
    <text evidence="2">The sequence shown here is derived from an EMBL/GenBank/DDBJ whole genome shotgun (WGS) entry which is preliminary data.</text>
</comment>
<dbReference type="Proteomes" id="UP000681722">
    <property type="component" value="Unassembled WGS sequence"/>
</dbReference>
<reference evidence="2" key="1">
    <citation type="submission" date="2021-02" db="EMBL/GenBank/DDBJ databases">
        <authorList>
            <person name="Nowell W R."/>
        </authorList>
    </citation>
    <scope>NUCLEOTIDE SEQUENCE</scope>
</reference>
<sequence>MKCMAIHEGQTCVEYQDAKLRETNEDTARKDVEHLKWPTQGPRWGSAGRGDTKIPQDSQQLQADKEQKGLKRTLLRFAIEQILKETGLIKLYTIQTQIIQLFNRIKTMNDKIIEQLKLDQESDQKQNELTVWYEQVKQQQQLLQTVSSQAS</sequence>
<gene>
    <name evidence="2" type="ORF">GPM918_LOCUS35374</name>
    <name evidence="3" type="ORF">SRO942_LOCUS36094</name>
</gene>
<dbReference type="AlphaFoldDB" id="A0A815QZK2"/>
<evidence type="ECO:0000256" key="1">
    <source>
        <dbReference type="SAM" id="MobiDB-lite"/>
    </source>
</evidence>
<evidence type="ECO:0000313" key="2">
    <source>
        <dbReference type="EMBL" id="CAF1468591.1"/>
    </source>
</evidence>
<feature type="region of interest" description="Disordered" evidence="1">
    <location>
        <begin position="37"/>
        <end position="65"/>
    </location>
</feature>
<proteinExistence type="predicted"/>
<accession>A0A815QZK2</accession>
<dbReference type="EMBL" id="CAJNOQ010020424">
    <property type="protein sequence ID" value="CAF1468591.1"/>
    <property type="molecule type" value="Genomic_DNA"/>
</dbReference>
<dbReference type="Proteomes" id="UP000663829">
    <property type="component" value="Unassembled WGS sequence"/>
</dbReference>
<keyword evidence="4" id="KW-1185">Reference proteome</keyword>
<name>A0A815QZK2_9BILA</name>
<evidence type="ECO:0000313" key="3">
    <source>
        <dbReference type="EMBL" id="CAF4337088.1"/>
    </source>
</evidence>